<dbReference type="Pfam" id="PF01364">
    <property type="entry name" value="Peptidase_C25"/>
    <property type="match status" value="1"/>
</dbReference>
<dbReference type="PANTHER" id="PTHR44103:SF1">
    <property type="entry name" value="PROPROTEIN CONVERTASE P"/>
    <property type="match status" value="1"/>
</dbReference>
<dbReference type="CDD" id="cd00063">
    <property type="entry name" value="FN3"/>
    <property type="match status" value="1"/>
</dbReference>
<dbReference type="InterPro" id="IPR003961">
    <property type="entry name" value="FN3_dom"/>
</dbReference>
<dbReference type="InterPro" id="IPR029030">
    <property type="entry name" value="Caspase-like_dom_sf"/>
</dbReference>
<dbReference type="Gene3D" id="2.130.10.130">
    <property type="entry name" value="Integrin alpha, N-terminal"/>
    <property type="match status" value="2"/>
</dbReference>
<dbReference type="SUPFAM" id="SSF69318">
    <property type="entry name" value="Integrin alpha N-terminal domain"/>
    <property type="match status" value="1"/>
</dbReference>
<protein>
    <submittedName>
        <fullName evidence="4">T9SS type A sorting domain-containing protein</fullName>
    </submittedName>
</protein>
<dbReference type="EMBL" id="DSQF01000012">
    <property type="protein sequence ID" value="HGZ43147.1"/>
    <property type="molecule type" value="Genomic_DNA"/>
</dbReference>
<evidence type="ECO:0000313" key="4">
    <source>
        <dbReference type="EMBL" id="HGZ43147.1"/>
    </source>
</evidence>
<dbReference type="InterPro" id="IPR001769">
    <property type="entry name" value="Gingipain"/>
</dbReference>
<dbReference type="PROSITE" id="PS50853">
    <property type="entry name" value="FN3"/>
    <property type="match status" value="1"/>
</dbReference>
<dbReference type="Gene3D" id="2.60.40.4070">
    <property type="match status" value="1"/>
</dbReference>
<dbReference type="PANTHER" id="PTHR44103">
    <property type="entry name" value="PROPROTEIN CONVERTASE P"/>
    <property type="match status" value="1"/>
</dbReference>
<accession>A0A832MJU2</accession>
<dbReference type="InterPro" id="IPR013517">
    <property type="entry name" value="FG-GAP"/>
</dbReference>
<gene>
    <name evidence="4" type="ORF">ENR23_06940</name>
</gene>
<dbReference type="InterPro" id="IPR029031">
    <property type="entry name" value="Gingipain_N_sf"/>
</dbReference>
<dbReference type="Gene3D" id="2.60.40.10">
    <property type="entry name" value="Immunoglobulins"/>
    <property type="match status" value="2"/>
</dbReference>
<evidence type="ECO:0000256" key="2">
    <source>
        <dbReference type="SAM" id="SignalP"/>
    </source>
</evidence>
<dbReference type="Pfam" id="PF13860">
    <property type="entry name" value="FlgD_ig"/>
    <property type="match status" value="1"/>
</dbReference>
<evidence type="ECO:0000256" key="1">
    <source>
        <dbReference type="ARBA" id="ARBA00022729"/>
    </source>
</evidence>
<dbReference type="GO" id="GO:0006508">
    <property type="term" value="P:proteolysis"/>
    <property type="evidence" value="ECO:0007669"/>
    <property type="project" value="InterPro"/>
</dbReference>
<keyword evidence="1 2" id="KW-0732">Signal</keyword>
<dbReference type="Gene3D" id="2.60.40.3800">
    <property type="match status" value="1"/>
</dbReference>
<organism evidence="4">
    <name type="scientific">Eiseniibacteriota bacterium</name>
    <dbReference type="NCBI Taxonomy" id="2212470"/>
    <lineage>
        <taxon>Bacteria</taxon>
        <taxon>Candidatus Eiseniibacteriota</taxon>
    </lineage>
</organism>
<feature type="signal peptide" evidence="2">
    <location>
        <begin position="1"/>
        <end position="24"/>
    </location>
</feature>
<dbReference type="InterPro" id="IPR013783">
    <property type="entry name" value="Ig-like_fold"/>
</dbReference>
<dbReference type="SUPFAM" id="SSF52129">
    <property type="entry name" value="Caspase-like"/>
    <property type="match status" value="1"/>
</dbReference>
<reference evidence="4" key="1">
    <citation type="journal article" date="2020" name="mSystems">
        <title>Genome- and Community-Level Interaction Insights into Carbon Utilization and Element Cycling Functions of Hydrothermarchaeota in Hydrothermal Sediment.</title>
        <authorList>
            <person name="Zhou Z."/>
            <person name="Liu Y."/>
            <person name="Xu W."/>
            <person name="Pan J."/>
            <person name="Luo Z.H."/>
            <person name="Li M."/>
        </authorList>
    </citation>
    <scope>NUCLEOTIDE SEQUENCE [LARGE SCALE GENOMIC DNA]</scope>
    <source>
        <strain evidence="4">SpSt-381</strain>
    </source>
</reference>
<proteinExistence type="predicted"/>
<dbReference type="Pfam" id="PF13517">
    <property type="entry name" value="FG-GAP_3"/>
    <property type="match status" value="1"/>
</dbReference>
<dbReference type="NCBIfam" id="TIGR04183">
    <property type="entry name" value="Por_Secre_tail"/>
    <property type="match status" value="1"/>
</dbReference>
<feature type="chain" id="PRO_5032405856" evidence="2">
    <location>
        <begin position="25"/>
        <end position="1566"/>
    </location>
</feature>
<dbReference type="Gene3D" id="3.40.50.10390">
    <property type="entry name" value="Gingipain r, domain 1"/>
    <property type="match status" value="1"/>
</dbReference>
<dbReference type="Gene3D" id="3.40.50.1460">
    <property type="match status" value="1"/>
</dbReference>
<evidence type="ECO:0000259" key="3">
    <source>
        <dbReference type="PROSITE" id="PS50853"/>
    </source>
</evidence>
<dbReference type="SMART" id="SM00060">
    <property type="entry name" value="FN3"/>
    <property type="match status" value="1"/>
</dbReference>
<dbReference type="Pfam" id="PF00041">
    <property type="entry name" value="fn3"/>
    <property type="match status" value="1"/>
</dbReference>
<dbReference type="InterPro" id="IPR025965">
    <property type="entry name" value="FlgD/Vpr_Ig-like"/>
</dbReference>
<dbReference type="GO" id="GO:0008234">
    <property type="term" value="F:cysteine-type peptidase activity"/>
    <property type="evidence" value="ECO:0007669"/>
    <property type="project" value="InterPro"/>
</dbReference>
<name>A0A832MJU2_UNCEI</name>
<dbReference type="SUPFAM" id="SSF49265">
    <property type="entry name" value="Fibronectin type III"/>
    <property type="match status" value="1"/>
</dbReference>
<feature type="domain" description="Fibronectin type-III" evidence="3">
    <location>
        <begin position="931"/>
        <end position="1026"/>
    </location>
</feature>
<dbReference type="InterPro" id="IPR026444">
    <property type="entry name" value="Secre_tail"/>
</dbReference>
<dbReference type="InterPro" id="IPR036116">
    <property type="entry name" value="FN3_sf"/>
</dbReference>
<comment type="caution">
    <text evidence="4">The sequence shown here is derived from an EMBL/GenBank/DDBJ whole genome shotgun (WGS) entry which is preliminary data.</text>
</comment>
<sequence length="1566" mass="166950">MKTNALRVPILALLLCFGVRAAAAATTLDHEIRLAPDRYVLTPRGEFTDVGWIGAVPEERAGRPDLPWLGERVRLPDGMRVRSVTVTSVETVPLGDGVRLAPARIMAPGLGPLERSAPDARHFGHGGVEPAVPVELGAQGWQAGEGVAVLRVAPLRWSPRTGRLERLTSVRVRLELEPASDEPLRRLRDASSPGAPAPRGSLAFRAAGVSKPGATPFRPTQLPSLEGSPVEYVIITNEEQLPEFQRLADWKTATGVPAVVRTLSFIKDAYPFGSDDAERIRLFLRDAYQRWGTEWVLLGGDTEVLPTRFPYTIFYGGNYIASDLYYSCLDRNWNFDGDSIYGEGYFSPTQRGDSVDLFPEVWVGRAPTVSAADAQQFVDKTLQYAKTPVGDYENDILFFAEVLFPQDWSPGMMTSLDGAELVEEVLPLLDTHPTVRYARLYENHLDARWRPGALLETRQRVLDSLNVGYNMAVHIGHGYRNVMSVGDASLTNQDAISLANGNRLFNLYAINCTSNAIDFPSIGEAFMKAPNGGAVTNIGSTNLDFPTAGRAYQTEYFRLMFQDSVTAVGKAQALAKVPFIGFSTYDGVNRWTQMTLILLGDPELRMWTGTPRTLTVSHPASIAAGDTQFTVHVSIGGTPLYGARVVAWKPGVEYRRLTTDGAGNVTVPFETDSAGSFFLTVTAFDARPYHVEVPITPDAVSLLAIEAPILDDDALDGTIGNGDGLLDAGETVDLRIPVDNRGGNAALAVQATLSTTDSVVSVLVPGVLYGTIPSEGSHTPPDAFRIAVPFDTEDQREIPFTLTLVDVAGRHTERRFTLVVRAPEIRHMGHAVADAGGTPNGRPDAGETVTYTLRLRNYGTGPAQGLSAALSSMDGLATVTDGVAAFPDLAPGAEATGDGVTFVLGSTAAKLQLVVSDVYGPIFTQVLDVVPPDVPTSIVGQGAATNIRLQWRKVADADLQGYVVYRGPSASGPWTRVNVTPTDRTAYYLDEGLAPLTRYYYYVTAVDSSGNESSPSAVTSFSTNPPSHAVFPIEMSRETPASVAVDHVWPDHPLSIVAGADVLYAFHPDGSSPVDADGAGSTPGDFTRRGAYYAAGPSIADLDGDGMAEIVGTSWDSTGAYAFRRDGSVIPGWPVKGPDPVWSCAALGDVTGDGLREVIWGSNGNRIHATSWQGVELLDGDANPATHGVFKVLGAPYNFSTPAIADLDGNGINDIIVGGADGWLYAWRADGSNLPGFPVYLGGSISASVAVGYLDGAGDTQLDIVAPATDDSLYVLRADGSHRPGFPQWIKLNGTSKTPSPALADINNDGYLDIVQASTNGGLYVYQRTGALLFPWLNVRYSPYTSGASESSPVVADINGDGWNDILMGDESTQLTAFSGNGATMLAGFPIVLAGEIRGTPAVCDCDGDGLTEIVLAGWDKNVYVWDYDFPFSPGGPPAWPQFHHDAARTGLASNPAFVDVPDGGGPVGAPQAVAFAAPAPNPARGLTRLSWSVPRSEEAARFEVAAFDLAGRLVRTIAAGPASAGRHTAEWDLRDASGAPVENGVYFLRFSLGATSATRKLVVLR</sequence>
<dbReference type="InterPro" id="IPR028994">
    <property type="entry name" value="Integrin_alpha_N"/>
</dbReference>
<dbReference type="InterPro" id="IPR038490">
    <property type="entry name" value="Gingipain_propep_sf"/>
</dbReference>